<dbReference type="Proteomes" id="UP000441925">
    <property type="component" value="Unassembled WGS sequence"/>
</dbReference>
<evidence type="ECO:0000256" key="1">
    <source>
        <dbReference type="SAM" id="Phobius"/>
    </source>
</evidence>
<comment type="caution">
    <text evidence="2">The sequence shown here is derived from an EMBL/GenBank/DDBJ whole genome shotgun (WGS) entry which is preliminary data.</text>
</comment>
<reference evidence="2 3" key="1">
    <citation type="submission" date="2019-08" db="EMBL/GenBank/DDBJ databases">
        <title>In-depth cultivation of the pig gut microbiome towards novel bacterial diversity and tailored functional studies.</title>
        <authorList>
            <person name="Wylensek D."/>
            <person name="Hitch T.C.A."/>
            <person name="Clavel T."/>
        </authorList>
    </citation>
    <scope>NUCLEOTIDE SEQUENCE [LARGE SCALE GENOMIC DNA]</scope>
    <source>
        <strain evidence="2 3">WCA-380-WT-2B</strain>
    </source>
</reference>
<evidence type="ECO:0000313" key="2">
    <source>
        <dbReference type="EMBL" id="MSS77747.1"/>
    </source>
</evidence>
<accession>A0A6N7VV80</accession>
<dbReference type="RefSeq" id="WP_154540204.1">
    <property type="nucleotide sequence ID" value="NZ_VULQ01000004.1"/>
</dbReference>
<feature type="transmembrane region" description="Helical" evidence="1">
    <location>
        <begin position="7"/>
        <end position="29"/>
    </location>
</feature>
<organism evidence="2 3">
    <name type="scientific">Anaerococcus porci</name>
    <dbReference type="NCBI Taxonomy" id="2652269"/>
    <lineage>
        <taxon>Bacteria</taxon>
        <taxon>Bacillati</taxon>
        <taxon>Bacillota</taxon>
        <taxon>Tissierellia</taxon>
        <taxon>Tissierellales</taxon>
        <taxon>Peptoniphilaceae</taxon>
        <taxon>Anaerococcus</taxon>
    </lineage>
</organism>
<keyword evidence="3" id="KW-1185">Reference proteome</keyword>
<feature type="transmembrane region" description="Helical" evidence="1">
    <location>
        <begin position="80"/>
        <end position="98"/>
    </location>
</feature>
<dbReference type="EMBL" id="VULQ01000004">
    <property type="protein sequence ID" value="MSS77747.1"/>
    <property type="molecule type" value="Genomic_DNA"/>
</dbReference>
<dbReference type="AlphaFoldDB" id="A0A6N7VV80"/>
<dbReference type="Pfam" id="PF11457">
    <property type="entry name" value="DUF3021"/>
    <property type="match status" value="1"/>
</dbReference>
<keyword evidence="1" id="KW-0812">Transmembrane</keyword>
<evidence type="ECO:0000313" key="3">
    <source>
        <dbReference type="Proteomes" id="UP000441925"/>
    </source>
</evidence>
<keyword evidence="1" id="KW-0472">Membrane</keyword>
<keyword evidence="1" id="KW-1133">Transmembrane helix</keyword>
<protein>
    <submittedName>
        <fullName evidence="2">DUF3021 domain-containing protein</fullName>
    </submittedName>
</protein>
<feature type="transmembrane region" description="Helical" evidence="1">
    <location>
        <begin position="49"/>
        <end position="68"/>
    </location>
</feature>
<proteinExistence type="predicted"/>
<dbReference type="InterPro" id="IPR021560">
    <property type="entry name" value="DUF3021"/>
</dbReference>
<gene>
    <name evidence="2" type="ORF">FYJ26_04865</name>
</gene>
<feature type="transmembrane region" description="Helical" evidence="1">
    <location>
        <begin position="104"/>
        <end position="125"/>
    </location>
</feature>
<name>A0A6N7VV80_9FIRM</name>
<sequence length="146" mass="16619">MKKFFKYIISFVIGVGIGNLIELFISMLLGKLMVGVPEFVNSQSSLLNAKIIETILYGGFGIVANFLGGKITYENLSKNTIIHFLGMVIYFSITGLYLKWFASISSLIIPLVSFTLIYALIWYIIYRTEKMEVQKINKKLNEINKE</sequence>